<dbReference type="SUPFAM" id="SSF58104">
    <property type="entry name" value="Methyl-accepting chemotaxis protein (MCP) signaling domain"/>
    <property type="match status" value="1"/>
</dbReference>
<reference evidence="16 17" key="1">
    <citation type="journal article" date="2011" name="Int. J. Syst. Evol. Microbiol.">
        <title>Description of Undibacterium oligocarboniphilum sp. nov., isolated from purified water, and Undibacterium pigrum strain CCUG 49012 as the type strain of Undibacterium parvum sp. nov., and emended descriptions of the genus Undibacterium and the species Undibacterium pigrum.</title>
        <authorList>
            <person name="Eder W."/>
            <person name="Wanner G."/>
            <person name="Ludwig W."/>
            <person name="Busse H.J."/>
            <person name="Ziemke-Kageler F."/>
            <person name="Lang E."/>
        </authorList>
    </citation>
    <scope>NUCLEOTIDE SEQUENCE [LARGE SCALE GENOMIC DNA]</scope>
    <source>
        <strain evidence="16 17">DSM 23061</strain>
    </source>
</reference>
<gene>
    <name evidence="16" type="ORF">EJN92_17255</name>
</gene>
<evidence type="ECO:0000256" key="4">
    <source>
        <dbReference type="ARBA" id="ARBA00022500"/>
    </source>
</evidence>
<evidence type="ECO:0000256" key="1">
    <source>
        <dbReference type="ARBA" id="ARBA00004429"/>
    </source>
</evidence>
<evidence type="ECO:0000256" key="13">
    <source>
        <dbReference type="SAM" id="Phobius"/>
    </source>
</evidence>
<keyword evidence="6 13" id="KW-0812">Transmembrane</keyword>
<dbReference type="GO" id="GO:0006935">
    <property type="term" value="P:chemotaxis"/>
    <property type="evidence" value="ECO:0007669"/>
    <property type="project" value="UniProtKB-KW"/>
</dbReference>
<comment type="similarity">
    <text evidence="10">Belongs to the methyl-accepting chemotaxis (MCP) protein family.</text>
</comment>
<dbReference type="InterPro" id="IPR004090">
    <property type="entry name" value="Chemotax_Me-accpt_rcpt"/>
</dbReference>
<feature type="transmembrane region" description="Helical" evidence="13">
    <location>
        <begin position="186"/>
        <end position="210"/>
    </location>
</feature>
<keyword evidence="4" id="KW-0145">Chemotaxis</keyword>
<dbReference type="PANTHER" id="PTHR43531">
    <property type="entry name" value="PROTEIN ICFG"/>
    <property type="match status" value="1"/>
</dbReference>
<name>A0A3S9HN86_9BURK</name>
<dbReference type="PRINTS" id="PR00260">
    <property type="entry name" value="CHEMTRNSDUCR"/>
</dbReference>
<evidence type="ECO:0000256" key="5">
    <source>
        <dbReference type="ARBA" id="ARBA00022519"/>
    </source>
</evidence>
<sequence length="568" mass="60772">MFNVTIKLRLIATMFFMGIMLTIGGAMGVYGVSNSNAVIREIFTNQLPGVQNLGDSGILQLRARTAINRVIAHPEDPGAADTIKRVEGFLAKSEEHWKKYLALPQEADEKKLSDTVAASREKYLKEAFLPMLAAVKAVNMGEADRLNMEVVPSMYSAYSEQAAKLSEFQIFNAEKQFKTSQDAFKLFLWVDVIGVLGGLVAVFVSAFFLLRAISNPLKEMLLRFDEIGKGDLSNRVVVTSTDEMGQLLSGLENMRQSLVQTVTVVRQGSASIALSSAEIATGNMDLSGRTEQQAASLEETASSMEELTSTVQQNADNARQGNALAQTASEVARKGGQVVGDVVHTMSSIKDSSKKIVDIIGVIDGIAFQTNILALNAAVEAARAGEQGRGFAVVASEVRNLAQRSASAAKEIKALIDDSVNKVEVGTRLVDDAGKTMDEIVMSIKGVADIMAEITAASAEQSDGISQVNIAITKMDEATQQNAALVEQAAAAAGSMEEQANNLNTAVSIFKLDASDSKSSSSLKPLSKPASPVRPAAVKNNLKSISNNAEPQVKRATAKPKEDDWEEF</sequence>
<keyword evidence="3" id="KW-0488">Methylation</keyword>
<dbReference type="OrthoDB" id="8576332at2"/>
<dbReference type="RefSeq" id="WP_126128949.1">
    <property type="nucleotide sequence ID" value="NZ_CP034464.1"/>
</dbReference>
<evidence type="ECO:0000256" key="8">
    <source>
        <dbReference type="ARBA" id="ARBA00023136"/>
    </source>
</evidence>
<dbReference type="Gene3D" id="1.20.120.30">
    <property type="entry name" value="Aspartate receptor, ligand-binding domain"/>
    <property type="match status" value="1"/>
</dbReference>
<dbReference type="AlphaFoldDB" id="A0A3S9HN86"/>
<feature type="compositionally biased region" description="Polar residues" evidence="12">
    <location>
        <begin position="541"/>
        <end position="550"/>
    </location>
</feature>
<dbReference type="KEGG" id="upv:EJN92_17255"/>
<evidence type="ECO:0000256" key="2">
    <source>
        <dbReference type="ARBA" id="ARBA00022475"/>
    </source>
</evidence>
<evidence type="ECO:0000259" key="15">
    <source>
        <dbReference type="PROSITE" id="PS50885"/>
    </source>
</evidence>
<evidence type="ECO:0000256" key="3">
    <source>
        <dbReference type="ARBA" id="ARBA00022481"/>
    </source>
</evidence>
<dbReference type="GO" id="GO:0004888">
    <property type="term" value="F:transmembrane signaling receptor activity"/>
    <property type="evidence" value="ECO:0007669"/>
    <property type="project" value="InterPro"/>
</dbReference>
<dbReference type="Proteomes" id="UP000275663">
    <property type="component" value="Chromosome"/>
</dbReference>
<feature type="compositionally biased region" description="Low complexity" evidence="12">
    <location>
        <begin position="517"/>
        <end position="531"/>
    </location>
</feature>
<protein>
    <submittedName>
        <fullName evidence="16">HAMP domain-containing protein</fullName>
    </submittedName>
</protein>
<dbReference type="SUPFAM" id="SSF47170">
    <property type="entry name" value="Aspartate receptor, ligand-binding domain"/>
    <property type="match status" value="1"/>
</dbReference>
<accession>A0A3S9HN86</accession>
<dbReference type="PROSITE" id="PS50111">
    <property type="entry name" value="CHEMOTAXIS_TRANSDUC_2"/>
    <property type="match status" value="1"/>
</dbReference>
<dbReference type="SMART" id="SM00283">
    <property type="entry name" value="MA"/>
    <property type="match status" value="1"/>
</dbReference>
<keyword evidence="8 13" id="KW-0472">Membrane</keyword>
<dbReference type="CDD" id="cd06225">
    <property type="entry name" value="HAMP"/>
    <property type="match status" value="1"/>
</dbReference>
<keyword evidence="17" id="KW-1185">Reference proteome</keyword>
<evidence type="ECO:0000256" key="12">
    <source>
        <dbReference type="SAM" id="MobiDB-lite"/>
    </source>
</evidence>
<proteinExistence type="inferred from homology"/>
<evidence type="ECO:0000259" key="14">
    <source>
        <dbReference type="PROSITE" id="PS50111"/>
    </source>
</evidence>
<keyword evidence="7 13" id="KW-1133">Transmembrane helix</keyword>
<dbReference type="InterPro" id="IPR003660">
    <property type="entry name" value="HAMP_dom"/>
</dbReference>
<dbReference type="Pfam" id="PF00015">
    <property type="entry name" value="MCPsignal"/>
    <property type="match status" value="1"/>
</dbReference>
<dbReference type="CDD" id="cd11386">
    <property type="entry name" value="MCP_signal"/>
    <property type="match status" value="1"/>
</dbReference>
<feature type="region of interest" description="Disordered" evidence="12">
    <location>
        <begin position="516"/>
        <end position="568"/>
    </location>
</feature>
<dbReference type="Pfam" id="PF00672">
    <property type="entry name" value="HAMP"/>
    <property type="match status" value="1"/>
</dbReference>
<comment type="subcellular location">
    <subcellularLocation>
        <location evidence="1">Cell inner membrane</location>
        <topology evidence="1">Multi-pass membrane protein</topology>
    </subcellularLocation>
</comment>
<keyword evidence="2" id="KW-1003">Cell membrane</keyword>
<dbReference type="InterPro" id="IPR004089">
    <property type="entry name" value="MCPsignal_dom"/>
</dbReference>
<organism evidence="16 17">
    <name type="scientific">Undibacterium parvum</name>
    <dbReference type="NCBI Taxonomy" id="401471"/>
    <lineage>
        <taxon>Bacteria</taxon>
        <taxon>Pseudomonadati</taxon>
        <taxon>Pseudomonadota</taxon>
        <taxon>Betaproteobacteria</taxon>
        <taxon>Burkholderiales</taxon>
        <taxon>Oxalobacteraceae</taxon>
        <taxon>Undibacterium</taxon>
    </lineage>
</organism>
<feature type="domain" description="Methyl-accepting transducer" evidence="14">
    <location>
        <begin position="268"/>
        <end position="497"/>
    </location>
</feature>
<dbReference type="Gene3D" id="1.10.287.950">
    <property type="entry name" value="Methyl-accepting chemotaxis protein"/>
    <property type="match status" value="1"/>
</dbReference>
<feature type="domain" description="HAMP" evidence="15">
    <location>
        <begin position="211"/>
        <end position="263"/>
    </location>
</feature>
<evidence type="ECO:0000256" key="9">
    <source>
        <dbReference type="ARBA" id="ARBA00023224"/>
    </source>
</evidence>
<evidence type="ECO:0000256" key="7">
    <source>
        <dbReference type="ARBA" id="ARBA00022989"/>
    </source>
</evidence>
<dbReference type="GO" id="GO:0007165">
    <property type="term" value="P:signal transduction"/>
    <property type="evidence" value="ECO:0007669"/>
    <property type="project" value="UniProtKB-KW"/>
</dbReference>
<evidence type="ECO:0000313" key="17">
    <source>
        <dbReference type="Proteomes" id="UP000275663"/>
    </source>
</evidence>
<dbReference type="PANTHER" id="PTHR43531:SF14">
    <property type="entry name" value="METHYL-ACCEPTING CHEMOTAXIS PROTEIN I-RELATED"/>
    <property type="match status" value="1"/>
</dbReference>
<evidence type="ECO:0000256" key="11">
    <source>
        <dbReference type="PROSITE-ProRule" id="PRU00284"/>
    </source>
</evidence>
<dbReference type="EMBL" id="CP034464">
    <property type="protein sequence ID" value="AZP13580.1"/>
    <property type="molecule type" value="Genomic_DNA"/>
</dbReference>
<dbReference type="Pfam" id="PF02203">
    <property type="entry name" value="TarH"/>
    <property type="match status" value="1"/>
</dbReference>
<dbReference type="GO" id="GO:0005886">
    <property type="term" value="C:plasma membrane"/>
    <property type="evidence" value="ECO:0007669"/>
    <property type="project" value="UniProtKB-SubCell"/>
</dbReference>
<evidence type="ECO:0000313" key="16">
    <source>
        <dbReference type="EMBL" id="AZP13580.1"/>
    </source>
</evidence>
<dbReference type="SMART" id="SM00304">
    <property type="entry name" value="HAMP"/>
    <property type="match status" value="1"/>
</dbReference>
<keyword evidence="9 11" id="KW-0807">Transducer</keyword>
<dbReference type="FunFam" id="1.10.287.950:FF:000001">
    <property type="entry name" value="Methyl-accepting chemotaxis sensory transducer"/>
    <property type="match status" value="1"/>
</dbReference>
<dbReference type="InterPro" id="IPR051310">
    <property type="entry name" value="MCP_chemotaxis"/>
</dbReference>
<dbReference type="InterPro" id="IPR035440">
    <property type="entry name" value="4HB_MCP_dom_sf"/>
</dbReference>
<feature type="transmembrane region" description="Helical" evidence="13">
    <location>
        <begin position="12"/>
        <end position="32"/>
    </location>
</feature>
<evidence type="ECO:0000256" key="6">
    <source>
        <dbReference type="ARBA" id="ARBA00022692"/>
    </source>
</evidence>
<keyword evidence="5" id="KW-0997">Cell inner membrane</keyword>
<dbReference type="InterPro" id="IPR003122">
    <property type="entry name" value="Tar_rcpt_lig-bd"/>
</dbReference>
<evidence type="ECO:0000256" key="10">
    <source>
        <dbReference type="ARBA" id="ARBA00029447"/>
    </source>
</evidence>
<dbReference type="PROSITE" id="PS50885">
    <property type="entry name" value="HAMP"/>
    <property type="match status" value="1"/>
</dbReference>